<evidence type="ECO:0000313" key="3">
    <source>
        <dbReference type="Proteomes" id="UP000264330"/>
    </source>
</evidence>
<dbReference type="PANTHER" id="PTHR43861:SF1">
    <property type="entry name" value="TRANS-ACONITATE 2-METHYLTRANSFERASE"/>
    <property type="match status" value="1"/>
</dbReference>
<reference evidence="2 3" key="1">
    <citation type="journal article" date="2018" name="Nat. Biotechnol.">
        <title>A standardized bacterial taxonomy based on genome phylogeny substantially revises the tree of life.</title>
        <authorList>
            <person name="Parks D.H."/>
            <person name="Chuvochina M."/>
            <person name="Waite D.W."/>
            <person name="Rinke C."/>
            <person name="Skarshewski A."/>
            <person name="Chaumeil P.A."/>
            <person name="Hugenholtz P."/>
        </authorList>
    </citation>
    <scope>NUCLEOTIDE SEQUENCE [LARGE SCALE GENOMIC DNA]</scope>
    <source>
        <strain evidence="2">UBA9359</strain>
    </source>
</reference>
<dbReference type="InterPro" id="IPR029063">
    <property type="entry name" value="SAM-dependent_MTases_sf"/>
</dbReference>
<dbReference type="Proteomes" id="UP000264330">
    <property type="component" value="Unassembled WGS sequence"/>
</dbReference>
<sequence length="258" mass="29094">MATNWDAQLYNTKHDFVFNYGSALIELLKPKTGELILDLGCGAGQLTAKIASSSTEVIGMDASESMIASAKKNFPDLDFRVANAENFNFTEKFDAIFSNAALHWVKDYKAAAINMLRHLKKNGRVVLEFGGKGNVQKIETTVKAVLLEKGYQKQANINLWYFPSVAEYTTVLEQTGFDIRLAELYDRPTKLADAESGITDWLSMFGKRFFEGIPDVEAESIKNKVQTRLKTTLLKEDGWYADYRRLRIIAYKNISNGF</sequence>
<dbReference type="Gene3D" id="3.40.50.150">
    <property type="entry name" value="Vaccinia Virus protein VP39"/>
    <property type="match status" value="1"/>
</dbReference>
<dbReference type="Pfam" id="PF08241">
    <property type="entry name" value="Methyltransf_11"/>
    <property type="match status" value="1"/>
</dbReference>
<comment type="caution">
    <text evidence="2">The sequence shown here is derived from an EMBL/GenBank/DDBJ whole genome shotgun (WGS) entry which is preliminary data.</text>
</comment>
<name>A0A3D5J0N8_9FLAO</name>
<dbReference type="GO" id="GO:0008757">
    <property type="term" value="F:S-adenosylmethionine-dependent methyltransferase activity"/>
    <property type="evidence" value="ECO:0007669"/>
    <property type="project" value="InterPro"/>
</dbReference>
<keyword evidence="2" id="KW-0808">Transferase</keyword>
<keyword evidence="2" id="KW-0489">Methyltransferase</keyword>
<evidence type="ECO:0000313" key="2">
    <source>
        <dbReference type="EMBL" id="HCV81557.1"/>
    </source>
</evidence>
<feature type="domain" description="Methyltransferase type 11" evidence="1">
    <location>
        <begin position="37"/>
        <end position="127"/>
    </location>
</feature>
<proteinExistence type="predicted"/>
<organism evidence="2 3">
    <name type="scientific">Zunongwangia profunda</name>
    <dbReference type="NCBI Taxonomy" id="398743"/>
    <lineage>
        <taxon>Bacteria</taxon>
        <taxon>Pseudomonadati</taxon>
        <taxon>Bacteroidota</taxon>
        <taxon>Flavobacteriia</taxon>
        <taxon>Flavobacteriales</taxon>
        <taxon>Flavobacteriaceae</taxon>
        <taxon>Zunongwangia</taxon>
    </lineage>
</organism>
<accession>A0A3D5J0N8</accession>
<dbReference type="PANTHER" id="PTHR43861">
    <property type="entry name" value="TRANS-ACONITATE 2-METHYLTRANSFERASE-RELATED"/>
    <property type="match status" value="1"/>
</dbReference>
<dbReference type="SUPFAM" id="SSF53335">
    <property type="entry name" value="S-adenosyl-L-methionine-dependent methyltransferases"/>
    <property type="match status" value="1"/>
</dbReference>
<dbReference type="EMBL" id="DPMF01000256">
    <property type="protein sequence ID" value="HCV81557.1"/>
    <property type="molecule type" value="Genomic_DNA"/>
</dbReference>
<evidence type="ECO:0000259" key="1">
    <source>
        <dbReference type="Pfam" id="PF08241"/>
    </source>
</evidence>
<protein>
    <submittedName>
        <fullName evidence="2">SAM-dependent methyltransferase</fullName>
    </submittedName>
</protein>
<dbReference type="AlphaFoldDB" id="A0A3D5J0N8"/>
<dbReference type="InterPro" id="IPR013216">
    <property type="entry name" value="Methyltransf_11"/>
</dbReference>
<dbReference type="CDD" id="cd02440">
    <property type="entry name" value="AdoMet_MTases"/>
    <property type="match status" value="1"/>
</dbReference>
<gene>
    <name evidence="2" type="ORF">DGQ38_10970</name>
</gene>
<dbReference type="RefSeq" id="WP_228250728.1">
    <property type="nucleotide sequence ID" value="NZ_CAJXAW010000043.1"/>
</dbReference>
<dbReference type="GO" id="GO:0032259">
    <property type="term" value="P:methylation"/>
    <property type="evidence" value="ECO:0007669"/>
    <property type="project" value="UniProtKB-KW"/>
</dbReference>